<protein>
    <submittedName>
        <fullName evidence="1">Uncharacterized protein</fullName>
    </submittedName>
</protein>
<reference evidence="2" key="1">
    <citation type="submission" date="2015-04" db="EMBL/GenBank/DDBJ databases">
        <authorList>
            <person name="Mushtaq Mamoona"/>
        </authorList>
    </citation>
    <scope>NUCLEOTIDE SEQUENCE [LARGE SCALE GENOMIC DNA]</scope>
    <source>
        <strain evidence="2">AN4859/03</strain>
    </source>
</reference>
<keyword evidence="2" id="KW-1185">Reference proteome</keyword>
<dbReference type="AlphaFoldDB" id="A0A0G4KAH3"/>
<dbReference type="Proteomes" id="UP000043763">
    <property type="component" value="Unassembled WGS sequence"/>
</dbReference>
<name>A0A0G4KAH3_9SPIR</name>
<sequence>MKNKEKRIISQIFTRLFFTYKKDIVVMENIKEQSVSFYFSIKNFYANGKSRDFCLIYEKKTKRFILYSKSSKKLYSSNYLNEVLHYIKMLQFHKYIKEIKTDD</sequence>
<organism evidence="1 2">
    <name type="scientific">Brachyspira suanatina</name>
    <dbReference type="NCBI Taxonomy" id="381802"/>
    <lineage>
        <taxon>Bacteria</taxon>
        <taxon>Pseudomonadati</taxon>
        <taxon>Spirochaetota</taxon>
        <taxon>Spirochaetia</taxon>
        <taxon>Brachyspirales</taxon>
        <taxon>Brachyspiraceae</taxon>
        <taxon>Brachyspira</taxon>
    </lineage>
</organism>
<evidence type="ECO:0000313" key="2">
    <source>
        <dbReference type="Proteomes" id="UP000043763"/>
    </source>
</evidence>
<evidence type="ECO:0000313" key="1">
    <source>
        <dbReference type="EMBL" id="CRF35423.1"/>
    </source>
</evidence>
<dbReference type="EMBL" id="CVLB01000003">
    <property type="protein sequence ID" value="CRF35423.1"/>
    <property type="molecule type" value="Genomic_DNA"/>
</dbReference>
<accession>A0A0G4KAH3</accession>
<gene>
    <name evidence="1" type="ORF">BRSU_2644</name>
</gene>
<proteinExistence type="predicted"/>
<dbReference type="RefSeq" id="WP_048596017.1">
    <property type="nucleotide sequence ID" value="NZ_CVLB01000003.1"/>
</dbReference>
<dbReference type="OrthoDB" id="308154at2"/>